<protein>
    <submittedName>
        <fullName evidence="3">Uncharacterized protein</fullName>
    </submittedName>
</protein>
<dbReference type="Proteomes" id="UP000467841">
    <property type="component" value="Unassembled WGS sequence"/>
</dbReference>
<reference evidence="3" key="1">
    <citation type="submission" date="2020-01" db="EMBL/GenBank/DDBJ databases">
        <authorList>
            <person name="Mishra B."/>
        </authorList>
    </citation>
    <scope>NUCLEOTIDE SEQUENCE [LARGE SCALE GENOMIC DNA]</scope>
</reference>
<dbReference type="EMBL" id="CACVBM020001139">
    <property type="protein sequence ID" value="CAA7033793.1"/>
    <property type="molecule type" value="Genomic_DNA"/>
</dbReference>
<gene>
    <name evidence="3" type="ORF">MERR_LOCUS21028</name>
</gene>
<evidence type="ECO:0000313" key="4">
    <source>
        <dbReference type="Proteomes" id="UP000467841"/>
    </source>
</evidence>
<evidence type="ECO:0000313" key="3">
    <source>
        <dbReference type="EMBL" id="CAA7033793.1"/>
    </source>
</evidence>
<feature type="region of interest" description="Disordered" evidence="2">
    <location>
        <begin position="1"/>
        <end position="150"/>
    </location>
</feature>
<feature type="compositionally biased region" description="Low complexity" evidence="2">
    <location>
        <begin position="35"/>
        <end position="58"/>
    </location>
</feature>
<dbReference type="AlphaFoldDB" id="A0A6D2ITG7"/>
<keyword evidence="1" id="KW-0175">Coiled coil</keyword>
<evidence type="ECO:0000256" key="1">
    <source>
        <dbReference type="SAM" id="Coils"/>
    </source>
</evidence>
<accession>A0A6D2ITG7</accession>
<keyword evidence="4" id="KW-1185">Reference proteome</keyword>
<feature type="compositionally biased region" description="Basic and acidic residues" evidence="2">
    <location>
        <begin position="79"/>
        <end position="92"/>
    </location>
</feature>
<organism evidence="3 4">
    <name type="scientific">Microthlaspi erraticum</name>
    <dbReference type="NCBI Taxonomy" id="1685480"/>
    <lineage>
        <taxon>Eukaryota</taxon>
        <taxon>Viridiplantae</taxon>
        <taxon>Streptophyta</taxon>
        <taxon>Embryophyta</taxon>
        <taxon>Tracheophyta</taxon>
        <taxon>Spermatophyta</taxon>
        <taxon>Magnoliopsida</taxon>
        <taxon>eudicotyledons</taxon>
        <taxon>Gunneridae</taxon>
        <taxon>Pentapetalae</taxon>
        <taxon>rosids</taxon>
        <taxon>malvids</taxon>
        <taxon>Brassicales</taxon>
        <taxon>Brassicaceae</taxon>
        <taxon>Coluteocarpeae</taxon>
        <taxon>Microthlaspi</taxon>
    </lineage>
</organism>
<comment type="caution">
    <text evidence="3">The sequence shown here is derived from an EMBL/GenBank/DDBJ whole genome shotgun (WGS) entry which is preliminary data.</text>
</comment>
<proteinExistence type="predicted"/>
<feature type="compositionally biased region" description="Basic and acidic residues" evidence="2">
    <location>
        <begin position="135"/>
        <end position="145"/>
    </location>
</feature>
<feature type="coiled-coil region" evidence="1">
    <location>
        <begin position="195"/>
        <end position="288"/>
    </location>
</feature>
<name>A0A6D2ITG7_9BRAS</name>
<sequence length="364" mass="39913">MGLKKRTPIDVGDALVASKPAPKKKRIESPRLRDSLSSSPRSYPIAASSQAKASSSAAEKTPEMVIVINSPPATDQDEEVFRQDEGASRQDDDLASPPRRGEGGSSRRPGEGLVDDDEGMSRQLEIGGSLPEANPDAKDNPEVPKAELQSCNPHAVETWWRGDAPLMENQLTLKDDFDEASQHHVKSGGKFATLIQKYETALRAVKDEVLRMQREQEKAKDVNAMVADLKLEKLGLEGKVATLNREIVKSLGLQDMADRVRAQVADLEEKSRRDAEAAAAEVERLRQSRQERVEVAAIQVYNSVNEWSTSRLREEDQGVDLDFDAVKEKLEAKLAESVAGGDSIDEVVIGDDDFAKPRSFSVAS</sequence>
<evidence type="ECO:0000256" key="2">
    <source>
        <dbReference type="SAM" id="MobiDB-lite"/>
    </source>
</evidence>